<feature type="domain" description="Beta-lactamase-related" evidence="3">
    <location>
        <begin position="36"/>
        <end position="355"/>
    </location>
</feature>
<dbReference type="Proteomes" id="UP000027822">
    <property type="component" value="Unassembled WGS sequence"/>
</dbReference>
<dbReference type="RefSeq" id="WP_034638534.1">
    <property type="nucleotide sequence ID" value="NZ_CBCSJC010000015.1"/>
</dbReference>
<dbReference type="PANTHER" id="PTHR46825:SF9">
    <property type="entry name" value="BETA-LACTAMASE-RELATED DOMAIN-CONTAINING PROTEIN"/>
    <property type="match status" value="1"/>
</dbReference>
<dbReference type="AlphaFoldDB" id="A0A073JZJ8"/>
<sequence>MKRIKNLFAFNFFICTMLLLLPTSIVSAEQQISSKLDTYVENFLTEQSIPGAAIAIVHENDIMYSNSWGITEETEKNVTLETPFTIGSISKSLTGLAVMKLMEDNSIRLDDPIQKYIPSFTLKDKEAASQITIKHLLTQTSGISTYTGLSISDQESKGPGAIQENVKALSNAELTAKPGEKHQYSNANFLILGALIEEVTNQTYAEYMEQHVFSRLGMKHEAANHEAAHEKGYASGYQSWFGVPRKSEVTYDDGGAPYGYITASAADMIQYIKFLSGHDESNFLTEENRGLYATPYVQTGGNRYYGLGVRISNPNSKDEMIWHSGSTPDSRAEVFYIPETGYGGIILTNKNHILEEEALIHLKQGIINVLHGEEQVEIPKYNPIVQFMMVGVICLLFTICVYLLVKMKSWKIRRRILWRVSGSLCLFLSIMMIPIFTYSTGSPWHTIQVFAPDVALLSICIVTLLAVTGLLSVYTSFKTYKEREFKM</sequence>
<dbReference type="PANTHER" id="PTHR46825">
    <property type="entry name" value="D-ALANYL-D-ALANINE-CARBOXYPEPTIDASE/ENDOPEPTIDASE AMPH"/>
    <property type="match status" value="1"/>
</dbReference>
<evidence type="ECO:0000256" key="1">
    <source>
        <dbReference type="SAM" id="Phobius"/>
    </source>
</evidence>
<feature type="transmembrane region" description="Helical" evidence="1">
    <location>
        <begin position="416"/>
        <end position="436"/>
    </location>
</feature>
<evidence type="ECO:0000313" key="4">
    <source>
        <dbReference type="EMBL" id="KEK19716.1"/>
    </source>
</evidence>
<keyword evidence="1" id="KW-1133">Transmembrane helix</keyword>
<dbReference type="InterPro" id="IPR001466">
    <property type="entry name" value="Beta-lactam-related"/>
</dbReference>
<dbReference type="Pfam" id="PF00144">
    <property type="entry name" value="Beta-lactamase"/>
    <property type="match status" value="1"/>
</dbReference>
<name>A0A073JZJ8_9BACI</name>
<dbReference type="InterPro" id="IPR050491">
    <property type="entry name" value="AmpC-like"/>
</dbReference>
<keyword evidence="1" id="KW-0812">Transmembrane</keyword>
<keyword evidence="5" id="KW-1185">Reference proteome</keyword>
<evidence type="ECO:0000313" key="5">
    <source>
        <dbReference type="Proteomes" id="UP000027822"/>
    </source>
</evidence>
<proteinExistence type="predicted"/>
<feature type="transmembrane region" description="Helical" evidence="1">
    <location>
        <begin position="384"/>
        <end position="404"/>
    </location>
</feature>
<dbReference type="SUPFAM" id="SSF56601">
    <property type="entry name" value="beta-lactamase/transpeptidase-like"/>
    <property type="match status" value="1"/>
</dbReference>
<gene>
    <name evidence="4" type="ORF">BAMA_20960</name>
</gene>
<evidence type="ECO:0000256" key="2">
    <source>
        <dbReference type="SAM" id="SignalP"/>
    </source>
</evidence>
<dbReference type="InterPro" id="IPR012338">
    <property type="entry name" value="Beta-lactam/transpept-like"/>
</dbReference>
<feature type="transmembrane region" description="Helical" evidence="1">
    <location>
        <begin position="456"/>
        <end position="477"/>
    </location>
</feature>
<keyword evidence="2" id="KW-0732">Signal</keyword>
<dbReference type="STRING" id="574376.BAMA_20960"/>
<dbReference type="eggNOG" id="COG1680">
    <property type="taxonomic scope" value="Bacteria"/>
</dbReference>
<comment type="caution">
    <text evidence="4">The sequence shown here is derived from an EMBL/GenBank/DDBJ whole genome shotgun (WGS) entry which is preliminary data.</text>
</comment>
<dbReference type="Gene3D" id="3.40.710.10">
    <property type="entry name" value="DD-peptidase/beta-lactamase superfamily"/>
    <property type="match status" value="1"/>
</dbReference>
<dbReference type="EMBL" id="JOTN01000006">
    <property type="protein sequence ID" value="KEK19716.1"/>
    <property type="molecule type" value="Genomic_DNA"/>
</dbReference>
<feature type="chain" id="PRO_5001692489" evidence="2">
    <location>
        <begin position="29"/>
        <end position="487"/>
    </location>
</feature>
<keyword evidence="1" id="KW-0472">Membrane</keyword>
<feature type="signal peptide" evidence="2">
    <location>
        <begin position="1"/>
        <end position="28"/>
    </location>
</feature>
<evidence type="ECO:0000259" key="3">
    <source>
        <dbReference type="Pfam" id="PF00144"/>
    </source>
</evidence>
<reference evidence="4 5" key="1">
    <citation type="submission" date="2014-06" db="EMBL/GenBank/DDBJ databases">
        <title>Draft genome sequence of Bacillus manliponensis JCM 15802 (MCCC 1A00708).</title>
        <authorList>
            <person name="Lai Q."/>
            <person name="Liu Y."/>
            <person name="Shao Z."/>
        </authorList>
    </citation>
    <scope>NUCLEOTIDE SEQUENCE [LARGE SCALE GENOMIC DNA]</scope>
    <source>
        <strain evidence="4 5">JCM 15802</strain>
    </source>
</reference>
<accession>A0A073JZJ8</accession>
<protein>
    <submittedName>
        <fullName evidence="4">Penicillin-binding protein</fullName>
    </submittedName>
</protein>
<organism evidence="4 5">
    <name type="scientific">Bacillus manliponensis</name>
    <dbReference type="NCBI Taxonomy" id="574376"/>
    <lineage>
        <taxon>Bacteria</taxon>
        <taxon>Bacillati</taxon>
        <taxon>Bacillota</taxon>
        <taxon>Bacilli</taxon>
        <taxon>Bacillales</taxon>
        <taxon>Bacillaceae</taxon>
        <taxon>Bacillus</taxon>
        <taxon>Bacillus cereus group</taxon>
    </lineage>
</organism>